<name>A0A2P2MVL9_RHIMU</name>
<dbReference type="GO" id="GO:0004386">
    <property type="term" value="F:helicase activity"/>
    <property type="evidence" value="ECO:0007669"/>
    <property type="project" value="UniProtKB-KW"/>
</dbReference>
<reference evidence="1" key="1">
    <citation type="submission" date="2018-02" db="EMBL/GenBank/DDBJ databases">
        <title>Rhizophora mucronata_Transcriptome.</title>
        <authorList>
            <person name="Meera S.P."/>
            <person name="Sreeshan A."/>
            <person name="Augustine A."/>
        </authorList>
    </citation>
    <scope>NUCLEOTIDE SEQUENCE</scope>
    <source>
        <tissue evidence="1">Leaf</tissue>
    </source>
</reference>
<dbReference type="AlphaFoldDB" id="A0A2P2MVL9"/>
<keyword evidence="1" id="KW-0067">ATP-binding</keyword>
<evidence type="ECO:0000313" key="1">
    <source>
        <dbReference type="EMBL" id="MBX34267.1"/>
    </source>
</evidence>
<proteinExistence type="predicted"/>
<protein>
    <submittedName>
        <fullName evidence="1">DNA helicase INO80 isoform X1</fullName>
    </submittedName>
</protein>
<keyword evidence="1" id="KW-0347">Helicase</keyword>
<keyword evidence="1" id="KW-0378">Hydrolase</keyword>
<accession>A0A2P2MVL9</accession>
<organism evidence="1">
    <name type="scientific">Rhizophora mucronata</name>
    <name type="common">Asiatic mangrove</name>
    <dbReference type="NCBI Taxonomy" id="61149"/>
    <lineage>
        <taxon>Eukaryota</taxon>
        <taxon>Viridiplantae</taxon>
        <taxon>Streptophyta</taxon>
        <taxon>Embryophyta</taxon>
        <taxon>Tracheophyta</taxon>
        <taxon>Spermatophyta</taxon>
        <taxon>Magnoliopsida</taxon>
        <taxon>eudicotyledons</taxon>
        <taxon>Gunneridae</taxon>
        <taxon>Pentapetalae</taxon>
        <taxon>rosids</taxon>
        <taxon>fabids</taxon>
        <taxon>Malpighiales</taxon>
        <taxon>Rhizophoraceae</taxon>
        <taxon>Rhizophora</taxon>
    </lineage>
</organism>
<sequence>MKASKSLKLMRSAVIRTRKLARDMLLFWKRVDKEMVPFCFLV</sequence>
<keyword evidence="1" id="KW-0547">Nucleotide-binding</keyword>
<dbReference type="EMBL" id="GGEC01053783">
    <property type="protein sequence ID" value="MBX34267.1"/>
    <property type="molecule type" value="Transcribed_RNA"/>
</dbReference>